<evidence type="ECO:0000259" key="5">
    <source>
        <dbReference type="Pfam" id="PF13330"/>
    </source>
</evidence>
<dbReference type="InParanoid" id="F6T5Q7"/>
<evidence type="ECO:0000256" key="3">
    <source>
        <dbReference type="ARBA" id="ARBA00022729"/>
    </source>
</evidence>
<keyword evidence="4" id="KW-0325">Glycoprotein</keyword>
<feature type="domain" description="WxxW" evidence="5">
    <location>
        <begin position="383"/>
        <end position="464"/>
    </location>
</feature>
<keyword evidence="3" id="KW-0732">Signal</keyword>
<comment type="subcellular location">
    <subcellularLocation>
        <location evidence="1">Secreted</location>
    </subcellularLocation>
</comment>
<dbReference type="InterPro" id="IPR025155">
    <property type="entry name" value="WxxW_domain"/>
</dbReference>
<feature type="domain" description="WxxW" evidence="5">
    <location>
        <begin position="4"/>
        <end position="88"/>
    </location>
</feature>
<dbReference type="PANTHER" id="PTHR15031">
    <property type="entry name" value="CARTILAGE INTERMEDIATE LAYER PROTEIN CLIP"/>
    <property type="match status" value="1"/>
</dbReference>
<reference evidence="6" key="2">
    <citation type="submission" date="2025-08" db="UniProtKB">
        <authorList>
            <consortium name="Ensembl"/>
        </authorList>
    </citation>
    <scope>IDENTIFICATION</scope>
</reference>
<dbReference type="AlphaFoldDB" id="F6T5Q7"/>
<sequence>NFFWTKWYNTDDPDSDDGDKELLRTVLLRQRTMVCETPTGIQARVVQGNCGFITRDLFSSHTPNLGLICYNNEQTDGRCKDYRVRYCCSPGVGRCPLRYGWSPFFDHSNTSAYGDSEVLEQLRVSYPGRICETPVAIGAETTAGKPYQSSGNKVKISPTFGLQCRNSDQINIRCNDFKVRFCCSACYYGFWTQWYNSDSPGHGSLGGDSETLAHVLSSYRTRVCRIPTGIQARIASNDLPYGRANQTLLITPLTGLICLNKDQDNGQCRDYKVRYCCSDAVGLCPLRHGWTQFFDNDDPRGFGDFELLSRIKRQNPGRVCSTPVAISARLLDGKPYQEGGNILQLSPSIGLSCFNFQQGRRNRCKDYQVRFCCSGFCPNRRMWTRWFDTRNSEGDLEHIDRIRQTRPSFCPNPMAVRAQVSNTHRSFYTGGDQVRLLPNVGLICRNSEQRNNKSCSNYRVKFCCSTNLIEVTLAPRMALVV</sequence>
<dbReference type="GeneTree" id="ENSGT00390000008152"/>
<feature type="domain" description="WxxW" evidence="5">
    <location>
        <begin position="191"/>
        <end position="277"/>
    </location>
</feature>
<feature type="domain" description="WxxW" evidence="5">
    <location>
        <begin position="101"/>
        <end position="183"/>
    </location>
</feature>
<dbReference type="Proteomes" id="UP000008144">
    <property type="component" value="Unassembled WGS sequence"/>
</dbReference>
<protein>
    <recommendedName>
        <fullName evidence="5">WxxW domain-containing protein</fullName>
    </recommendedName>
</protein>
<reference evidence="7" key="1">
    <citation type="journal article" date="2002" name="Science">
        <title>The draft genome of Ciona intestinalis: insights into chordate and vertebrate origins.</title>
        <authorList>
            <person name="Dehal P."/>
            <person name="Satou Y."/>
            <person name="Campbell R.K."/>
            <person name="Chapman J."/>
            <person name="Degnan B."/>
            <person name="De Tomaso A."/>
            <person name="Davidson B."/>
            <person name="Di Gregorio A."/>
            <person name="Gelpke M."/>
            <person name="Goodstein D.M."/>
            <person name="Harafuji N."/>
            <person name="Hastings K.E."/>
            <person name="Ho I."/>
            <person name="Hotta K."/>
            <person name="Huang W."/>
            <person name="Kawashima T."/>
            <person name="Lemaire P."/>
            <person name="Martinez D."/>
            <person name="Meinertzhagen I.A."/>
            <person name="Necula S."/>
            <person name="Nonaka M."/>
            <person name="Putnam N."/>
            <person name="Rash S."/>
            <person name="Saiga H."/>
            <person name="Satake M."/>
            <person name="Terry A."/>
            <person name="Yamada L."/>
            <person name="Wang H.G."/>
            <person name="Awazu S."/>
            <person name="Azumi K."/>
            <person name="Boore J."/>
            <person name="Branno M."/>
            <person name="Chin-Bow S."/>
            <person name="DeSantis R."/>
            <person name="Doyle S."/>
            <person name="Francino P."/>
            <person name="Keys D.N."/>
            <person name="Haga S."/>
            <person name="Hayashi H."/>
            <person name="Hino K."/>
            <person name="Imai K.S."/>
            <person name="Inaba K."/>
            <person name="Kano S."/>
            <person name="Kobayashi K."/>
            <person name="Kobayashi M."/>
            <person name="Lee B.I."/>
            <person name="Makabe K.W."/>
            <person name="Manohar C."/>
            <person name="Matassi G."/>
            <person name="Medina M."/>
            <person name="Mochizuki Y."/>
            <person name="Mount S."/>
            <person name="Morishita T."/>
            <person name="Miura S."/>
            <person name="Nakayama A."/>
            <person name="Nishizaka S."/>
            <person name="Nomoto H."/>
            <person name="Ohta F."/>
            <person name="Oishi K."/>
            <person name="Rigoutsos I."/>
            <person name="Sano M."/>
            <person name="Sasaki A."/>
            <person name="Sasakura Y."/>
            <person name="Shoguchi E."/>
            <person name="Shin-i T."/>
            <person name="Spagnuolo A."/>
            <person name="Stainier D."/>
            <person name="Suzuki M.M."/>
            <person name="Tassy O."/>
            <person name="Takatori N."/>
            <person name="Tokuoka M."/>
            <person name="Yagi K."/>
            <person name="Yoshizaki F."/>
            <person name="Wada S."/>
            <person name="Zhang C."/>
            <person name="Hyatt P.D."/>
            <person name="Larimer F."/>
            <person name="Detter C."/>
            <person name="Doggett N."/>
            <person name="Glavina T."/>
            <person name="Hawkins T."/>
            <person name="Richardson P."/>
            <person name="Lucas S."/>
            <person name="Kohara Y."/>
            <person name="Levine M."/>
            <person name="Satoh N."/>
            <person name="Rokhsar D.S."/>
        </authorList>
    </citation>
    <scope>NUCLEOTIDE SEQUENCE [LARGE SCALE GENOMIC DNA]</scope>
</reference>
<dbReference type="Ensembl" id="ENSCINT00000000151.3">
    <property type="protein sequence ID" value="ENSCINP00000000151.3"/>
    <property type="gene ID" value="ENSCING00000000099.3"/>
</dbReference>
<dbReference type="PANTHER" id="PTHR15031:SF4">
    <property type="entry name" value="CARTILAGE INTERMEDIATE LAYER PROTEIN 1"/>
    <property type="match status" value="1"/>
</dbReference>
<organism evidence="6 7">
    <name type="scientific">Ciona intestinalis</name>
    <name type="common">Transparent sea squirt</name>
    <name type="synonym">Ascidia intestinalis</name>
    <dbReference type="NCBI Taxonomy" id="7719"/>
    <lineage>
        <taxon>Eukaryota</taxon>
        <taxon>Metazoa</taxon>
        <taxon>Chordata</taxon>
        <taxon>Tunicata</taxon>
        <taxon>Ascidiacea</taxon>
        <taxon>Phlebobranchia</taxon>
        <taxon>Cionidae</taxon>
        <taxon>Ciona</taxon>
    </lineage>
</organism>
<accession>F6T5Q7</accession>
<dbReference type="Pfam" id="PF13330">
    <property type="entry name" value="Mucin2_WxxW"/>
    <property type="match status" value="5"/>
</dbReference>
<name>F6T5Q7_CIOIN</name>
<evidence type="ECO:0000256" key="4">
    <source>
        <dbReference type="ARBA" id="ARBA00023180"/>
    </source>
</evidence>
<evidence type="ECO:0000313" key="6">
    <source>
        <dbReference type="Ensembl" id="ENSCINP00000000151.3"/>
    </source>
</evidence>
<dbReference type="GO" id="GO:0005576">
    <property type="term" value="C:extracellular region"/>
    <property type="evidence" value="ECO:0007669"/>
    <property type="project" value="UniProtKB-SubCell"/>
</dbReference>
<keyword evidence="7" id="KW-1185">Reference proteome</keyword>
<keyword evidence="2" id="KW-0964">Secreted</keyword>
<reference evidence="6" key="3">
    <citation type="submission" date="2025-09" db="UniProtKB">
        <authorList>
            <consortium name="Ensembl"/>
        </authorList>
    </citation>
    <scope>IDENTIFICATION</scope>
</reference>
<dbReference type="OMA" id="CEKPSAI"/>
<evidence type="ECO:0000313" key="7">
    <source>
        <dbReference type="Proteomes" id="UP000008144"/>
    </source>
</evidence>
<feature type="domain" description="WxxW" evidence="5">
    <location>
        <begin position="290"/>
        <end position="373"/>
    </location>
</feature>
<dbReference type="HOGENOM" id="CLU_568104_0_0_1"/>
<evidence type="ECO:0000256" key="2">
    <source>
        <dbReference type="ARBA" id="ARBA00022525"/>
    </source>
</evidence>
<evidence type="ECO:0000256" key="1">
    <source>
        <dbReference type="ARBA" id="ARBA00004613"/>
    </source>
</evidence>
<dbReference type="InterPro" id="IPR039675">
    <property type="entry name" value="CILP1/CILP2"/>
</dbReference>
<proteinExistence type="predicted"/>